<dbReference type="GO" id="GO:0046677">
    <property type="term" value="P:response to antibiotic"/>
    <property type="evidence" value="ECO:0007669"/>
    <property type="project" value="InterPro"/>
</dbReference>
<reference evidence="2 3" key="1">
    <citation type="submission" date="2018-06" db="EMBL/GenBank/DDBJ databases">
        <title>Phytoactinopolyspora halophila sp. nov., a novel halophilic actinomycete isolated from a saline soil in China.</title>
        <authorList>
            <person name="Tang S.-K."/>
        </authorList>
    </citation>
    <scope>NUCLEOTIDE SEQUENCE [LARGE SCALE GENOMIC DNA]</scope>
    <source>
        <strain evidence="2 3">YIM 96934</strain>
    </source>
</reference>
<comment type="caution">
    <text evidence="2">The sequence shown here is derived from an EMBL/GenBank/DDBJ whole genome shotgun (WGS) entry which is preliminary data.</text>
</comment>
<proteinExistence type="predicted"/>
<dbReference type="PANTHER" id="PTHR35333">
    <property type="entry name" value="BETA-LACTAMASE"/>
    <property type="match status" value="1"/>
</dbReference>
<dbReference type="InterPro" id="IPR012338">
    <property type="entry name" value="Beta-lactam/transpept-like"/>
</dbReference>
<keyword evidence="2" id="KW-0378">Hydrolase</keyword>
<dbReference type="EMBL" id="QMIG01000021">
    <property type="protein sequence ID" value="RAW11215.1"/>
    <property type="molecule type" value="Genomic_DNA"/>
</dbReference>
<sequence length="295" mass="31350">MTGTTADRIQRCFDDAGILGSVHAIALHDHGEIGVLSDEPAVLASVYKLPLAVAYARMVDAGRLDPRATVMLDPETRTHGATGFAAMTDPVTVTWRDAVRSMMAVSDNAAADALLDVVGITRLADVLDDLGLASTRITGGIRDLYASLVDDCGSTSLADAITHVRDLDSLADLATFDPANPHNSIGTCRDMTRLLSSLWTDRAASPEQCEFLRTIMAQQVWTQRISAGFPFDDVIVAGKTGTFVGLRHEAGVVEYPNGEAYAVAVFTTSTRARLILPAAETAIAQAAKLAVAHLR</sequence>
<dbReference type="SUPFAM" id="SSF56601">
    <property type="entry name" value="beta-lactamase/transpeptidase-like"/>
    <property type="match status" value="1"/>
</dbReference>
<name>A0A329QFI7_9ACTN</name>
<dbReference type="RefSeq" id="WP_112259540.1">
    <property type="nucleotide sequence ID" value="NZ_QMIG01000021.1"/>
</dbReference>
<feature type="domain" description="Beta-lactamase class A catalytic" evidence="1">
    <location>
        <begin position="22"/>
        <end position="267"/>
    </location>
</feature>
<evidence type="ECO:0000313" key="2">
    <source>
        <dbReference type="EMBL" id="RAW11215.1"/>
    </source>
</evidence>
<dbReference type="AlphaFoldDB" id="A0A329QFI7"/>
<protein>
    <submittedName>
        <fullName evidence="2">Serine hydrolase</fullName>
    </submittedName>
</protein>
<dbReference type="PANTHER" id="PTHR35333:SF3">
    <property type="entry name" value="BETA-LACTAMASE-TYPE TRANSPEPTIDASE FOLD CONTAINING PROTEIN"/>
    <property type="match status" value="1"/>
</dbReference>
<organism evidence="2 3">
    <name type="scientific">Phytoactinopolyspora halophila</name>
    <dbReference type="NCBI Taxonomy" id="1981511"/>
    <lineage>
        <taxon>Bacteria</taxon>
        <taxon>Bacillati</taxon>
        <taxon>Actinomycetota</taxon>
        <taxon>Actinomycetes</taxon>
        <taxon>Jiangellales</taxon>
        <taxon>Jiangellaceae</taxon>
        <taxon>Phytoactinopolyspora</taxon>
    </lineage>
</organism>
<evidence type="ECO:0000313" key="3">
    <source>
        <dbReference type="Proteomes" id="UP000250462"/>
    </source>
</evidence>
<gene>
    <name evidence="2" type="ORF">DPM12_16980</name>
</gene>
<dbReference type="Pfam" id="PF13354">
    <property type="entry name" value="Beta-lactamase2"/>
    <property type="match status" value="1"/>
</dbReference>
<dbReference type="InterPro" id="IPR000871">
    <property type="entry name" value="Beta-lactam_class-A"/>
</dbReference>
<dbReference type="InterPro" id="IPR045155">
    <property type="entry name" value="Beta-lactam_cat"/>
</dbReference>
<dbReference type="OrthoDB" id="33989at2"/>
<dbReference type="GO" id="GO:0030655">
    <property type="term" value="P:beta-lactam antibiotic catabolic process"/>
    <property type="evidence" value="ECO:0007669"/>
    <property type="project" value="InterPro"/>
</dbReference>
<dbReference type="Proteomes" id="UP000250462">
    <property type="component" value="Unassembled WGS sequence"/>
</dbReference>
<accession>A0A329QFI7</accession>
<evidence type="ECO:0000259" key="1">
    <source>
        <dbReference type="Pfam" id="PF13354"/>
    </source>
</evidence>
<dbReference type="GO" id="GO:0008800">
    <property type="term" value="F:beta-lactamase activity"/>
    <property type="evidence" value="ECO:0007669"/>
    <property type="project" value="InterPro"/>
</dbReference>
<dbReference type="Gene3D" id="3.40.710.10">
    <property type="entry name" value="DD-peptidase/beta-lactamase superfamily"/>
    <property type="match status" value="1"/>
</dbReference>
<keyword evidence="3" id="KW-1185">Reference proteome</keyword>